<reference evidence="2 3" key="1">
    <citation type="submission" date="2019-06" db="EMBL/GenBank/DDBJ databases">
        <title>Genomic Encyclopedia of Archaeal and Bacterial Type Strains, Phase II (KMG-II): from individual species to whole genera.</title>
        <authorList>
            <person name="Goeker M."/>
        </authorList>
    </citation>
    <scope>NUCLEOTIDE SEQUENCE [LARGE SCALE GENOMIC DNA]</scope>
    <source>
        <strain evidence="2 3">DSM 18423</strain>
    </source>
</reference>
<keyword evidence="1" id="KW-1133">Transmembrane helix</keyword>
<dbReference type="Proteomes" id="UP000320582">
    <property type="component" value="Unassembled WGS sequence"/>
</dbReference>
<dbReference type="OrthoDB" id="7870117at2"/>
<dbReference type="EMBL" id="VFPT01000002">
    <property type="protein sequence ID" value="TQM90449.1"/>
    <property type="molecule type" value="Genomic_DNA"/>
</dbReference>
<feature type="transmembrane region" description="Helical" evidence="1">
    <location>
        <begin position="51"/>
        <end position="71"/>
    </location>
</feature>
<evidence type="ECO:0000313" key="2">
    <source>
        <dbReference type="EMBL" id="TQM90449.1"/>
    </source>
</evidence>
<protein>
    <submittedName>
        <fullName evidence="2">Uncharacterized protein</fullName>
    </submittedName>
</protein>
<comment type="caution">
    <text evidence="2">The sequence shown here is derived from an EMBL/GenBank/DDBJ whole genome shotgun (WGS) entry which is preliminary data.</text>
</comment>
<keyword evidence="1" id="KW-0812">Transmembrane</keyword>
<dbReference type="AlphaFoldDB" id="A0A543K5V7"/>
<organism evidence="2 3">
    <name type="scientific">Roseinatronobacter monicus</name>
    <dbReference type="NCBI Taxonomy" id="393481"/>
    <lineage>
        <taxon>Bacteria</taxon>
        <taxon>Pseudomonadati</taxon>
        <taxon>Pseudomonadota</taxon>
        <taxon>Alphaproteobacteria</taxon>
        <taxon>Rhodobacterales</taxon>
        <taxon>Paracoccaceae</taxon>
        <taxon>Roseinatronobacter</taxon>
    </lineage>
</organism>
<proteinExistence type="predicted"/>
<dbReference type="RefSeq" id="WP_142084910.1">
    <property type="nucleotide sequence ID" value="NZ_VFPT01000002.1"/>
</dbReference>
<sequence>MTDKAEFDRKLAAALAELRATGMWSANYDPHMDHALRRLGLRLRPPHYRSCMRVFLGYALFFVIGWGALMWMWAWREAWVTAGFVGVPWEYLVRSGIFWSVMGLGLALSLLYDRRKHRLRDWDTL</sequence>
<evidence type="ECO:0000256" key="1">
    <source>
        <dbReference type="SAM" id="Phobius"/>
    </source>
</evidence>
<name>A0A543K5V7_9RHOB</name>
<dbReference type="InterPro" id="IPR045644">
    <property type="entry name" value="DUF6404"/>
</dbReference>
<keyword evidence="1" id="KW-0472">Membrane</keyword>
<evidence type="ECO:0000313" key="3">
    <source>
        <dbReference type="Proteomes" id="UP000320582"/>
    </source>
</evidence>
<feature type="transmembrane region" description="Helical" evidence="1">
    <location>
        <begin position="91"/>
        <end position="112"/>
    </location>
</feature>
<gene>
    <name evidence="2" type="ORF">BD293_3835</name>
</gene>
<accession>A0A543K5V7</accession>
<keyword evidence="3" id="KW-1185">Reference proteome</keyword>
<dbReference type="Pfam" id="PF19942">
    <property type="entry name" value="DUF6404"/>
    <property type="match status" value="1"/>
</dbReference>